<evidence type="ECO:0000256" key="2">
    <source>
        <dbReference type="ARBA" id="ARBA00023235"/>
    </source>
</evidence>
<protein>
    <recommendedName>
        <fullName evidence="3">Ribose-5-phosphate isomerase A</fullName>
        <ecNumber evidence="3">5.3.1.6</ecNumber>
    </recommendedName>
    <alternativeName>
        <fullName evidence="3">Phosphoriboisomerase A</fullName>
        <shortName evidence="3">PRI</shortName>
    </alternativeName>
</protein>
<comment type="similarity">
    <text evidence="3">Belongs to the ribose 5-phosphate isomerase family.</text>
</comment>
<comment type="function">
    <text evidence="3">Catalyzes the reversible conversion of ribose-5-phosphate to ribulose 5-phosphate.</text>
</comment>
<dbReference type="GO" id="GO:0005829">
    <property type="term" value="C:cytosol"/>
    <property type="evidence" value="ECO:0007669"/>
    <property type="project" value="TreeGrafter"/>
</dbReference>
<dbReference type="NCBIfam" id="TIGR00021">
    <property type="entry name" value="rpiA"/>
    <property type="match status" value="1"/>
</dbReference>
<comment type="subunit">
    <text evidence="3">Homodimer.</text>
</comment>
<dbReference type="PANTHER" id="PTHR11934">
    <property type="entry name" value="RIBOSE-5-PHOSPHATE ISOMERASE"/>
    <property type="match status" value="1"/>
</dbReference>
<feature type="binding site" evidence="3">
    <location>
        <begin position="341"/>
        <end position="344"/>
    </location>
    <ligand>
        <name>substrate</name>
    </ligand>
</feature>
<feature type="binding site" evidence="3">
    <location>
        <begin position="328"/>
        <end position="331"/>
    </location>
    <ligand>
        <name>substrate</name>
    </ligand>
</feature>
<dbReference type="FunFam" id="3.30.70.260:FF:000004">
    <property type="entry name" value="Ribose-5-phosphate isomerase A"/>
    <property type="match status" value="1"/>
</dbReference>
<feature type="binding site" evidence="3">
    <location>
        <position position="368"/>
    </location>
    <ligand>
        <name>substrate</name>
    </ligand>
</feature>
<dbReference type="EC" id="5.3.1.6" evidence="3"/>
<dbReference type="GO" id="GO:0006014">
    <property type="term" value="P:D-ribose metabolic process"/>
    <property type="evidence" value="ECO:0007669"/>
    <property type="project" value="TreeGrafter"/>
</dbReference>
<keyword evidence="5" id="KW-1185">Reference proteome</keyword>
<organism evidence="4 5">
    <name type="scientific">Oceanisphaera avium</name>
    <dbReference type="NCBI Taxonomy" id="1903694"/>
    <lineage>
        <taxon>Bacteria</taxon>
        <taxon>Pseudomonadati</taxon>
        <taxon>Pseudomonadota</taxon>
        <taxon>Gammaproteobacteria</taxon>
        <taxon>Aeromonadales</taxon>
        <taxon>Aeromonadaceae</taxon>
        <taxon>Oceanisphaera</taxon>
    </lineage>
</organism>
<dbReference type="UniPathway" id="UPA00115">
    <property type="reaction ID" value="UER00412"/>
</dbReference>
<comment type="pathway">
    <text evidence="3">Carbohydrate degradation; pentose phosphate pathway; D-ribose 5-phosphate from D-ribulose 5-phosphate (non-oxidative stage): step 1/1.</text>
</comment>
<dbReference type="InterPro" id="IPR004788">
    <property type="entry name" value="Ribose5P_isomerase_type_A"/>
</dbReference>
<dbReference type="KEGG" id="ocm:CBP12_01315"/>
<dbReference type="AlphaFoldDB" id="A0A1Y0CUI5"/>
<feature type="binding site" evidence="3">
    <location>
        <begin position="275"/>
        <end position="278"/>
    </location>
    <ligand>
        <name>substrate</name>
    </ligand>
</feature>
<evidence type="ECO:0000256" key="1">
    <source>
        <dbReference type="ARBA" id="ARBA00001713"/>
    </source>
</evidence>
<proteinExistence type="inferred from homology"/>
<evidence type="ECO:0000313" key="5">
    <source>
        <dbReference type="Proteomes" id="UP000243793"/>
    </source>
</evidence>
<dbReference type="Pfam" id="PF01812">
    <property type="entry name" value="5-FTHF_cyc-lig"/>
    <property type="match status" value="1"/>
</dbReference>
<feature type="active site" description="Proton acceptor" evidence="3">
    <location>
        <position position="350"/>
    </location>
</feature>
<dbReference type="Gene3D" id="3.40.50.1360">
    <property type="match status" value="1"/>
</dbReference>
<dbReference type="NCBIfam" id="NF001924">
    <property type="entry name" value="PRK00702.1"/>
    <property type="match status" value="1"/>
</dbReference>
<sequence>MPRLTSRNQLRQLTRHARRQLSPAAQQCAAQSMVNQVSKVAHLASATSVALYLANDGELDTQPLINWYWARGCKVYLPVLHPFCKGHLIFLHYHSATPMHKNHLGIVEPKLDIRSLALSQELDIIYTPLVAFDELGHRLGMGGGFYDRTLSAYLRPSTSSLRPKVVGLAHDCQQVAKLPVAEWDVPLMELLTPTRHFKWSPPSPLINVKSTRQAQVGLLSLGLLDKRSVTNGFLVRRSVLNLEEIKAMTQDEMKKAAAWAALDYVTPNSIVGVGTGSTVNHFIDALGTIKETIKGAVSSSQVSSARLSALGIKIFDLNELDEFDVYVDGADEIDGNMAMIKGGGAALTREKIVAAVAKRFVCIVDESKTVAVLGDFALPVEVIPMARAYVARELTKLGGTPIYREGVITDNGNHILDVHGLTIHAPKELEARINAIVGVVTNGLFAARSADILVIGIPDGVKKYTA</sequence>
<gene>
    <name evidence="3" type="primary">rpiA</name>
    <name evidence="4" type="ORF">CBP12_01315</name>
</gene>
<dbReference type="Proteomes" id="UP000243793">
    <property type="component" value="Chromosome"/>
</dbReference>
<dbReference type="EMBL" id="CP021376">
    <property type="protein sequence ID" value="ART78952.1"/>
    <property type="molecule type" value="Genomic_DNA"/>
</dbReference>
<comment type="catalytic activity">
    <reaction evidence="1 3">
        <text>aldehydo-D-ribose 5-phosphate = D-ribulose 5-phosphate</text>
        <dbReference type="Rhea" id="RHEA:14657"/>
        <dbReference type="ChEBI" id="CHEBI:58121"/>
        <dbReference type="ChEBI" id="CHEBI:58273"/>
        <dbReference type="EC" id="5.3.1.6"/>
    </reaction>
</comment>
<accession>A0A1Y0CUI5</accession>
<keyword evidence="2 3" id="KW-0413">Isomerase</keyword>
<evidence type="ECO:0000313" key="4">
    <source>
        <dbReference type="EMBL" id="ART78952.1"/>
    </source>
</evidence>
<dbReference type="GO" id="GO:0009052">
    <property type="term" value="P:pentose-phosphate shunt, non-oxidative branch"/>
    <property type="evidence" value="ECO:0007669"/>
    <property type="project" value="UniProtKB-UniRule"/>
</dbReference>
<evidence type="ECO:0000256" key="3">
    <source>
        <dbReference type="HAMAP-Rule" id="MF_00170"/>
    </source>
</evidence>
<dbReference type="CDD" id="cd01398">
    <property type="entry name" value="RPI_A"/>
    <property type="match status" value="1"/>
</dbReference>
<dbReference type="NCBIfam" id="TIGR02727">
    <property type="entry name" value="MTHFS_bact"/>
    <property type="match status" value="1"/>
</dbReference>
<dbReference type="SUPFAM" id="SSF100950">
    <property type="entry name" value="NagB/RpiA/CoA transferase-like"/>
    <property type="match status" value="2"/>
</dbReference>
<dbReference type="PANTHER" id="PTHR11934:SF0">
    <property type="entry name" value="RIBOSE-5-PHOSPHATE ISOMERASE"/>
    <property type="match status" value="1"/>
</dbReference>
<dbReference type="Gene3D" id="3.40.50.10420">
    <property type="entry name" value="NagB/RpiA/CoA transferase-like"/>
    <property type="match status" value="1"/>
</dbReference>
<dbReference type="Gene3D" id="3.30.70.260">
    <property type="match status" value="1"/>
</dbReference>
<dbReference type="InterPro" id="IPR002698">
    <property type="entry name" value="FTHF_cligase"/>
</dbReference>
<dbReference type="InterPro" id="IPR024185">
    <property type="entry name" value="FTHF_cligase-like_sf"/>
</dbReference>
<reference evidence="5" key="1">
    <citation type="submission" date="2017-05" db="EMBL/GenBank/DDBJ databases">
        <authorList>
            <person name="Sung H."/>
        </authorList>
    </citation>
    <scope>NUCLEOTIDE SEQUENCE [LARGE SCALE GENOMIC DNA]</scope>
    <source>
        <strain evidence="5">AMac2203</strain>
    </source>
</reference>
<dbReference type="FunFam" id="3.40.50.1360:FF:000001">
    <property type="entry name" value="Ribose-5-phosphate isomerase A"/>
    <property type="match status" value="1"/>
</dbReference>
<dbReference type="SUPFAM" id="SSF75445">
    <property type="entry name" value="D-ribose-5-phosphate isomerase (RpiA), lid domain"/>
    <property type="match status" value="1"/>
</dbReference>
<dbReference type="InterPro" id="IPR020672">
    <property type="entry name" value="Ribose5P_isomerase_typA_subgr"/>
</dbReference>
<dbReference type="GO" id="GO:0004751">
    <property type="term" value="F:ribose-5-phosphate isomerase activity"/>
    <property type="evidence" value="ECO:0007669"/>
    <property type="project" value="UniProtKB-UniRule"/>
</dbReference>
<dbReference type="HAMAP" id="MF_00170">
    <property type="entry name" value="Rib_5P_isom_A"/>
    <property type="match status" value="1"/>
</dbReference>
<dbReference type="Pfam" id="PF06026">
    <property type="entry name" value="Rib_5-P_isom_A"/>
    <property type="match status" value="1"/>
</dbReference>
<dbReference type="OrthoDB" id="5870696at2"/>
<name>A0A1Y0CUI5_9GAMM</name>
<dbReference type="InterPro" id="IPR037171">
    <property type="entry name" value="NagB/RpiA_transferase-like"/>
</dbReference>